<dbReference type="InterPro" id="IPR019776">
    <property type="entry name" value="Flagellar_basal_body_rod_CS"/>
</dbReference>
<feature type="domain" description="Flagellar basal body rod protein N-terminal" evidence="3">
    <location>
        <begin position="7"/>
        <end position="34"/>
    </location>
</feature>
<keyword evidence="5" id="KW-0282">Flagellum</keyword>
<evidence type="ECO:0000313" key="5">
    <source>
        <dbReference type="EMBL" id="AIC96248.1"/>
    </source>
</evidence>
<feature type="domain" description="Flagellar basal-body/hook protein C-terminal" evidence="4">
    <location>
        <begin position="213"/>
        <end position="256"/>
    </location>
</feature>
<dbReference type="Pfam" id="PF00460">
    <property type="entry name" value="Flg_bb_rod"/>
    <property type="match status" value="1"/>
</dbReference>
<comment type="subcellular location">
    <subcellularLocation>
        <location evidence="2">Bacterial flagellum basal body</location>
    </subcellularLocation>
</comment>
<name>A0A060M6Q0_9BACI</name>
<evidence type="ECO:0000313" key="6">
    <source>
        <dbReference type="Proteomes" id="UP000027142"/>
    </source>
</evidence>
<dbReference type="EMBL" id="CP003923">
    <property type="protein sequence ID" value="AIC96248.1"/>
    <property type="molecule type" value="Genomic_DNA"/>
</dbReference>
<dbReference type="NCBIfam" id="TIGR03506">
    <property type="entry name" value="FlgEFG_subfam"/>
    <property type="match status" value="1"/>
</dbReference>
<organism evidence="5 6">
    <name type="scientific">Shouchella lehensis G1</name>
    <dbReference type="NCBI Taxonomy" id="1246626"/>
    <lineage>
        <taxon>Bacteria</taxon>
        <taxon>Bacillati</taxon>
        <taxon>Bacillota</taxon>
        <taxon>Bacilli</taxon>
        <taxon>Bacillales</taxon>
        <taxon>Bacillaceae</taxon>
        <taxon>Shouchella</taxon>
    </lineage>
</organism>
<dbReference type="InterPro" id="IPR037925">
    <property type="entry name" value="FlgE/F/G-like"/>
</dbReference>
<dbReference type="RefSeq" id="WP_051667678.1">
    <property type="nucleotide sequence ID" value="NZ_CP003923.1"/>
</dbReference>
<sequence>MISGYSSAATLQQLQRKLETLSNNIANSNTVGFKSRSVSFSDVLSSEYTNQPNENRLTPHGLRVGTGARASLTSLSAAQGDVKETDRALDFALTEPSLFFTIATNDGQRLTRDGTFYFSETAGGELSLVTNSGETLLNENGAPIRLPASTISLRLEQAGLIAELADGQEQVIPTFGLTQIGRPQALEAVGENQYVYLQEDAIFGQAQANQVKQRALEQSNVDLSQEMTELISTQRQIQLQARAFSFSDDMAGLVNNIRR</sequence>
<proteinExistence type="inferred from homology"/>
<comment type="similarity">
    <text evidence="1 2">Belongs to the flagella basal body rod proteins family.</text>
</comment>
<evidence type="ECO:0000256" key="1">
    <source>
        <dbReference type="ARBA" id="ARBA00009677"/>
    </source>
</evidence>
<dbReference type="PANTHER" id="PTHR30435:SF19">
    <property type="entry name" value="FLAGELLAR BASAL-BODY ROD PROTEIN FLGG"/>
    <property type="match status" value="1"/>
</dbReference>
<dbReference type="PATRIC" id="fig|1246626.3.peg.3695"/>
<dbReference type="SUPFAM" id="SSF117143">
    <property type="entry name" value="Flagellar hook protein flgE"/>
    <property type="match status" value="1"/>
</dbReference>
<dbReference type="Proteomes" id="UP000027142">
    <property type="component" value="Chromosome"/>
</dbReference>
<dbReference type="eggNOG" id="COG4786">
    <property type="taxonomic scope" value="Bacteria"/>
</dbReference>
<dbReference type="STRING" id="1246626.BleG1_3701"/>
<evidence type="ECO:0000259" key="4">
    <source>
        <dbReference type="Pfam" id="PF06429"/>
    </source>
</evidence>
<evidence type="ECO:0000259" key="3">
    <source>
        <dbReference type="Pfam" id="PF00460"/>
    </source>
</evidence>
<dbReference type="InterPro" id="IPR010930">
    <property type="entry name" value="Flg_bb/hook_C_dom"/>
</dbReference>
<reference evidence="5 6" key="1">
    <citation type="journal article" date="2014" name="Gene">
        <title>A comparative genomic analysis of the alkalitolerant soil bacterium Bacillus lehensis G1.</title>
        <authorList>
            <person name="Noor Y.M."/>
            <person name="Samsulrizal N.H."/>
            <person name="Jema'on N.A."/>
            <person name="Low K.O."/>
            <person name="Ramli A.N."/>
            <person name="Alias N.I."/>
            <person name="Damis S.I."/>
            <person name="Fuzi S.F."/>
            <person name="Isa M.N."/>
            <person name="Murad A.M."/>
            <person name="Raih M.F."/>
            <person name="Bakar F.D."/>
            <person name="Najimudin N."/>
            <person name="Mahadi N.M."/>
            <person name="Illias R.M."/>
        </authorList>
    </citation>
    <scope>NUCLEOTIDE SEQUENCE [LARGE SCALE GENOMIC DNA]</scope>
    <source>
        <strain evidence="5 6">G1</strain>
    </source>
</reference>
<evidence type="ECO:0000256" key="2">
    <source>
        <dbReference type="RuleBase" id="RU362116"/>
    </source>
</evidence>
<keyword evidence="5" id="KW-0966">Cell projection</keyword>
<keyword evidence="5" id="KW-0969">Cilium</keyword>
<dbReference type="OrthoDB" id="9804559at2"/>
<keyword evidence="2" id="KW-0975">Bacterial flagellum</keyword>
<dbReference type="InterPro" id="IPR020013">
    <property type="entry name" value="Flagellar_FlgE/F/G"/>
</dbReference>
<gene>
    <name evidence="5" type="ORF">BleG1_3701</name>
</gene>
<dbReference type="GO" id="GO:0009425">
    <property type="term" value="C:bacterial-type flagellum basal body"/>
    <property type="evidence" value="ECO:0007669"/>
    <property type="project" value="UniProtKB-SubCell"/>
</dbReference>
<dbReference type="InterPro" id="IPR001444">
    <property type="entry name" value="Flag_bb_rod_N"/>
</dbReference>
<dbReference type="PROSITE" id="PS00588">
    <property type="entry name" value="FLAGELLA_BB_ROD"/>
    <property type="match status" value="1"/>
</dbReference>
<dbReference type="GO" id="GO:0071978">
    <property type="term" value="P:bacterial-type flagellum-dependent swarming motility"/>
    <property type="evidence" value="ECO:0007669"/>
    <property type="project" value="TreeGrafter"/>
</dbReference>
<dbReference type="AlphaFoldDB" id="A0A060M6Q0"/>
<dbReference type="PANTHER" id="PTHR30435">
    <property type="entry name" value="FLAGELLAR PROTEIN"/>
    <property type="match status" value="1"/>
</dbReference>
<keyword evidence="6" id="KW-1185">Reference proteome</keyword>
<dbReference type="Pfam" id="PF06429">
    <property type="entry name" value="Flg_bbr_C"/>
    <property type="match status" value="1"/>
</dbReference>
<accession>A0A060M6Q0</accession>
<protein>
    <submittedName>
        <fullName evidence="5">Flagellar hook-basal body complex protein flhP</fullName>
    </submittedName>
</protein>
<dbReference type="HOGENOM" id="CLU_013687_0_2_9"/>
<dbReference type="KEGG" id="ble:BleG1_3701"/>